<evidence type="ECO:0000313" key="1">
    <source>
        <dbReference type="EMBL" id="CAA0136316.1"/>
    </source>
</evidence>
<reference evidence="1 2" key="1">
    <citation type="submission" date="2019-11" db="EMBL/GenBank/DDBJ databases">
        <authorList>
            <person name="Holert J."/>
        </authorList>
    </citation>
    <scope>NUCLEOTIDE SEQUENCE [LARGE SCALE GENOMIC DNA]</scope>
    <source>
        <strain evidence="1">BC8_1</strain>
    </source>
</reference>
<accession>A0A5S9RA62</accession>
<keyword evidence="2" id="KW-1185">Reference proteome</keyword>
<sequence length="54" mass="5675">MLWVASQTRVEVLSSLISVSRLAAHLGEAMDGRYDAAVVPVTLAASVGMASTER</sequence>
<organism evidence="1 2">
    <name type="scientific">Mycolicibacterium vanbaalenii</name>
    <name type="common">Mycobacterium vanbaalenii</name>
    <dbReference type="NCBI Taxonomy" id="110539"/>
    <lineage>
        <taxon>Bacteria</taxon>
        <taxon>Bacillati</taxon>
        <taxon>Actinomycetota</taxon>
        <taxon>Actinomycetes</taxon>
        <taxon>Mycobacteriales</taxon>
        <taxon>Mycobacteriaceae</taxon>
        <taxon>Mycolicibacterium</taxon>
    </lineage>
</organism>
<name>A0A5S9RA62_MYCVN</name>
<gene>
    <name evidence="1" type="ORF">AELLOGFF_06481</name>
</gene>
<protein>
    <submittedName>
        <fullName evidence="1">Uncharacterized protein</fullName>
    </submittedName>
</protein>
<dbReference type="EMBL" id="CACSIP010000063">
    <property type="protein sequence ID" value="CAA0136316.1"/>
    <property type="molecule type" value="Genomic_DNA"/>
</dbReference>
<evidence type="ECO:0000313" key="2">
    <source>
        <dbReference type="Proteomes" id="UP000430146"/>
    </source>
</evidence>
<proteinExistence type="predicted"/>
<dbReference type="AlphaFoldDB" id="A0A5S9RA62"/>
<dbReference type="Proteomes" id="UP000430146">
    <property type="component" value="Unassembled WGS sequence"/>
</dbReference>